<comment type="caution">
    <text evidence="2">The sequence shown here is derived from an EMBL/GenBank/DDBJ whole genome shotgun (WGS) entry which is preliminary data.</text>
</comment>
<dbReference type="AlphaFoldDB" id="A0A9W9NNH4"/>
<dbReference type="OrthoDB" id="4348407at2759"/>
<feature type="compositionally biased region" description="Basic residues" evidence="1">
    <location>
        <begin position="335"/>
        <end position="344"/>
    </location>
</feature>
<name>A0A9W9NNH4_PENCI</name>
<evidence type="ECO:0000313" key="2">
    <source>
        <dbReference type="EMBL" id="KAJ5223214.1"/>
    </source>
</evidence>
<dbReference type="EMBL" id="JAPQKT010000008">
    <property type="protein sequence ID" value="KAJ5223214.1"/>
    <property type="molecule type" value="Genomic_DNA"/>
</dbReference>
<feature type="compositionally biased region" description="Gly residues" evidence="1">
    <location>
        <begin position="210"/>
        <end position="219"/>
    </location>
</feature>
<organism evidence="2 3">
    <name type="scientific">Penicillium citrinum</name>
    <dbReference type="NCBI Taxonomy" id="5077"/>
    <lineage>
        <taxon>Eukaryota</taxon>
        <taxon>Fungi</taxon>
        <taxon>Dikarya</taxon>
        <taxon>Ascomycota</taxon>
        <taxon>Pezizomycotina</taxon>
        <taxon>Eurotiomycetes</taxon>
        <taxon>Eurotiomycetidae</taxon>
        <taxon>Eurotiales</taxon>
        <taxon>Aspergillaceae</taxon>
        <taxon>Penicillium</taxon>
    </lineage>
</organism>
<feature type="compositionally biased region" description="Gly residues" evidence="1">
    <location>
        <begin position="153"/>
        <end position="162"/>
    </location>
</feature>
<feature type="region of interest" description="Disordered" evidence="1">
    <location>
        <begin position="1"/>
        <end position="373"/>
    </location>
</feature>
<gene>
    <name evidence="2" type="ORF">N7469_009454</name>
</gene>
<accession>A0A9W9NNH4</accession>
<feature type="compositionally biased region" description="Pro residues" evidence="1">
    <location>
        <begin position="274"/>
        <end position="283"/>
    </location>
</feature>
<evidence type="ECO:0000256" key="1">
    <source>
        <dbReference type="SAM" id="MobiDB-lite"/>
    </source>
</evidence>
<sequence length="373" mass="38901">MNQPDNTFVEHARGVPRRRSGRGPRAAAPLPEGGGVEDRDHGWGARGARPARRPRRTGDDTGGHPIAPTKPLSAGPHAGVPAWPPGRAEAGCGIRPSGGGSGPRGRRRRTADPTGRLPPGIWCQAWPAAIHPQTPSVPGAQRPPGFGRSDDGPSGGEPGGGRVAAADDLPSGVVSDTRSRKAPAPGRGSFRQGRVPSIPPTPGNEAQQHVGGGRGGGLRMPGTKSRLHIRSRVGGEALHQTPSYTLRPLLGGYYGDGPCTTFFPYAPEVVRGSPPRPAPPANSHPPTGESARAATRGESAPGPPRAAHHPPTPGARQARGRSDARLGYPRIGRVATRRGRRRRGPHGEGPRRVRAPGLARTSPAPRPRNPRPR</sequence>
<evidence type="ECO:0000313" key="3">
    <source>
        <dbReference type="Proteomes" id="UP001147733"/>
    </source>
</evidence>
<reference evidence="2" key="1">
    <citation type="submission" date="2022-11" db="EMBL/GenBank/DDBJ databases">
        <authorList>
            <person name="Petersen C."/>
        </authorList>
    </citation>
    <scope>NUCLEOTIDE SEQUENCE</scope>
    <source>
        <strain evidence="2">IBT 23319</strain>
    </source>
</reference>
<keyword evidence="3" id="KW-1185">Reference proteome</keyword>
<protein>
    <submittedName>
        <fullName evidence="2">Uncharacterized protein</fullName>
    </submittedName>
</protein>
<dbReference type="Proteomes" id="UP001147733">
    <property type="component" value="Unassembled WGS sequence"/>
</dbReference>
<reference evidence="2" key="2">
    <citation type="journal article" date="2023" name="IMA Fungus">
        <title>Comparative genomic study of the Penicillium genus elucidates a diverse pangenome and 15 lateral gene transfer events.</title>
        <authorList>
            <person name="Petersen C."/>
            <person name="Sorensen T."/>
            <person name="Nielsen M.R."/>
            <person name="Sondergaard T.E."/>
            <person name="Sorensen J.L."/>
            <person name="Fitzpatrick D.A."/>
            <person name="Frisvad J.C."/>
            <person name="Nielsen K.L."/>
        </authorList>
    </citation>
    <scope>NUCLEOTIDE SEQUENCE</scope>
    <source>
        <strain evidence="2">IBT 23319</strain>
    </source>
</reference>
<proteinExistence type="predicted"/>